<comment type="caution">
    <text evidence="2">The sequence shown here is derived from an EMBL/GenBank/DDBJ whole genome shotgun (WGS) entry which is preliminary data.</text>
</comment>
<protein>
    <submittedName>
        <fullName evidence="2">Flp family type IVb pilin</fullName>
    </submittedName>
</protein>
<keyword evidence="1" id="KW-1133">Transmembrane helix</keyword>
<dbReference type="EMBL" id="JAFBXE010000004">
    <property type="protein sequence ID" value="MBM2411990.1"/>
    <property type="molecule type" value="Genomic_DNA"/>
</dbReference>
<evidence type="ECO:0000313" key="3">
    <source>
        <dbReference type="EMBL" id="MBM2416658.1"/>
    </source>
</evidence>
<evidence type="ECO:0000313" key="2">
    <source>
        <dbReference type="EMBL" id="MBM2411990.1"/>
    </source>
</evidence>
<keyword evidence="1" id="KW-0812">Transmembrane</keyword>
<keyword evidence="1" id="KW-0472">Membrane</keyword>
<sequence>MLIPFLRAKLREFVRNESGATAIEYGIIAGLISITIIAGATAIGPKLADVFNDIGTALPAVD</sequence>
<proteinExistence type="predicted"/>
<gene>
    <name evidence="2" type="ORF">JQX41_06750</name>
    <name evidence="3" type="ORF">JQX48_06755</name>
</gene>
<reference evidence="2 5" key="1">
    <citation type="submission" date="2021-01" db="EMBL/GenBank/DDBJ databases">
        <title>Diatom-associated Roseobacters Show Island Model of Population Structure.</title>
        <authorList>
            <person name="Qu L."/>
            <person name="Feng X."/>
            <person name="Chen Y."/>
            <person name="Li L."/>
            <person name="Wang X."/>
            <person name="Hu Z."/>
            <person name="Wang H."/>
            <person name="Luo H."/>
        </authorList>
    </citation>
    <scope>NUCLEOTIDE SEQUENCE</scope>
    <source>
        <strain evidence="3 5">CC28-63</strain>
        <strain evidence="2">CC28-69</strain>
    </source>
</reference>
<evidence type="ECO:0000313" key="5">
    <source>
        <dbReference type="Proteomes" id="UP000809440"/>
    </source>
</evidence>
<accession>A0A9Q2RZ89</accession>
<dbReference type="GeneID" id="62642242"/>
<organism evidence="2 4">
    <name type="scientific">Marivita cryptomonadis</name>
    <dbReference type="NCBI Taxonomy" id="505252"/>
    <lineage>
        <taxon>Bacteria</taxon>
        <taxon>Pseudomonadati</taxon>
        <taxon>Pseudomonadota</taxon>
        <taxon>Alphaproteobacteria</taxon>
        <taxon>Rhodobacterales</taxon>
        <taxon>Roseobacteraceae</taxon>
        <taxon>Marivita</taxon>
    </lineage>
</organism>
<evidence type="ECO:0000313" key="4">
    <source>
        <dbReference type="Proteomes" id="UP000755667"/>
    </source>
</evidence>
<dbReference type="EMBL" id="JAFBXF010000004">
    <property type="protein sequence ID" value="MBM2416658.1"/>
    <property type="molecule type" value="Genomic_DNA"/>
</dbReference>
<evidence type="ECO:0000256" key="1">
    <source>
        <dbReference type="SAM" id="Phobius"/>
    </source>
</evidence>
<dbReference type="Pfam" id="PF04964">
    <property type="entry name" value="Flp_Fap"/>
    <property type="match status" value="1"/>
</dbReference>
<feature type="transmembrane region" description="Helical" evidence="1">
    <location>
        <begin position="21"/>
        <end position="43"/>
    </location>
</feature>
<dbReference type="InterPro" id="IPR007047">
    <property type="entry name" value="Flp_Fap"/>
</dbReference>
<dbReference type="Proteomes" id="UP000809440">
    <property type="component" value="Unassembled WGS sequence"/>
</dbReference>
<dbReference type="AlphaFoldDB" id="A0A9Q2RZ89"/>
<dbReference type="Proteomes" id="UP000755667">
    <property type="component" value="Unassembled WGS sequence"/>
</dbReference>
<name>A0A9Q2RZ89_9RHOB</name>
<dbReference type="RefSeq" id="WP_085631618.1">
    <property type="nucleotide sequence ID" value="NZ_JAFBWU010000004.1"/>
</dbReference>
<keyword evidence="5" id="KW-1185">Reference proteome</keyword>